<feature type="region of interest" description="Disordered" evidence="1">
    <location>
        <begin position="278"/>
        <end position="366"/>
    </location>
</feature>
<evidence type="ECO:0000313" key="5">
    <source>
        <dbReference type="Proteomes" id="UP000235388"/>
    </source>
</evidence>
<dbReference type="InterPro" id="IPR057194">
    <property type="entry name" value="DUF7872"/>
</dbReference>
<feature type="compositionally biased region" description="Low complexity" evidence="1">
    <location>
        <begin position="589"/>
        <end position="600"/>
    </location>
</feature>
<reference evidence="4 5" key="1">
    <citation type="submission" date="2017-11" db="EMBL/GenBank/DDBJ databases">
        <title>De novo assembly and phasing of dikaryotic genomes from two isolates of Puccinia coronata f. sp. avenae, the causal agent of oat crown rust.</title>
        <authorList>
            <person name="Miller M.E."/>
            <person name="Zhang Y."/>
            <person name="Omidvar V."/>
            <person name="Sperschneider J."/>
            <person name="Schwessinger B."/>
            <person name="Raley C."/>
            <person name="Palmer J.M."/>
            <person name="Garnica D."/>
            <person name="Upadhyaya N."/>
            <person name="Rathjen J."/>
            <person name="Taylor J.M."/>
            <person name="Park R.F."/>
            <person name="Dodds P.N."/>
            <person name="Hirsch C.D."/>
            <person name="Kianian S.F."/>
            <person name="Figueroa M."/>
        </authorList>
    </citation>
    <scope>NUCLEOTIDE SEQUENCE [LARGE SCALE GENOMIC DNA]</scope>
    <source>
        <strain evidence="4">12NC29</strain>
    </source>
</reference>
<dbReference type="PANTHER" id="PTHR33339:SF1">
    <property type="entry name" value="LYSM DOMAIN-CONTAINING PROTEIN"/>
    <property type="match status" value="1"/>
</dbReference>
<evidence type="ECO:0000313" key="4">
    <source>
        <dbReference type="EMBL" id="PLW07072.1"/>
    </source>
</evidence>
<accession>A0A2N5S1H4</accession>
<feature type="transmembrane region" description="Helical" evidence="2">
    <location>
        <begin position="12"/>
        <end position="30"/>
    </location>
</feature>
<organism evidence="4 5">
    <name type="scientific">Puccinia coronata f. sp. avenae</name>
    <dbReference type="NCBI Taxonomy" id="200324"/>
    <lineage>
        <taxon>Eukaryota</taxon>
        <taxon>Fungi</taxon>
        <taxon>Dikarya</taxon>
        <taxon>Basidiomycota</taxon>
        <taxon>Pucciniomycotina</taxon>
        <taxon>Pucciniomycetes</taxon>
        <taxon>Pucciniales</taxon>
        <taxon>Pucciniaceae</taxon>
        <taxon>Puccinia</taxon>
    </lineage>
</organism>
<comment type="caution">
    <text evidence="4">The sequence shown here is derived from an EMBL/GenBank/DDBJ whole genome shotgun (WGS) entry which is preliminary data.</text>
</comment>
<evidence type="ECO:0000259" key="3">
    <source>
        <dbReference type="Pfam" id="PF25278"/>
    </source>
</evidence>
<gene>
    <name evidence="4" type="ORF">PCANC_25977</name>
</gene>
<dbReference type="Proteomes" id="UP000235388">
    <property type="component" value="Unassembled WGS sequence"/>
</dbReference>
<feature type="region of interest" description="Disordered" evidence="1">
    <location>
        <begin position="580"/>
        <end position="604"/>
    </location>
</feature>
<name>A0A2N5S1H4_9BASI</name>
<dbReference type="AlphaFoldDB" id="A0A2N5S1H4"/>
<feature type="domain" description="DUF7872" evidence="3">
    <location>
        <begin position="374"/>
        <end position="568"/>
    </location>
</feature>
<keyword evidence="2" id="KW-0472">Membrane</keyword>
<dbReference type="EMBL" id="PGCJ01001258">
    <property type="protein sequence ID" value="PLW07072.1"/>
    <property type="molecule type" value="Genomic_DNA"/>
</dbReference>
<keyword evidence="2" id="KW-0812">Transmembrane</keyword>
<evidence type="ECO:0000256" key="2">
    <source>
        <dbReference type="SAM" id="Phobius"/>
    </source>
</evidence>
<dbReference type="PANTHER" id="PTHR33339">
    <property type="entry name" value="LYSM DOMAIN-CONTAINING PROTEIN"/>
    <property type="match status" value="1"/>
</dbReference>
<keyword evidence="2" id="KW-1133">Transmembrane helix</keyword>
<dbReference type="Pfam" id="PF25278">
    <property type="entry name" value="DUF7872"/>
    <property type="match status" value="1"/>
</dbReference>
<protein>
    <recommendedName>
        <fullName evidence="3">DUF7872 domain-containing protein</fullName>
    </recommendedName>
</protein>
<sequence length="943" mass="101884">MTIISKSQAQRIFLIFSMATMSLVGGQGVANNRTYTLEKRAGLNFLGALGGDTGFGGGAKSLKDPCGYIELSPDNWQALGIDEYLAHYPNGDKLTLQEFAAELNVPNFYCGVGMQCSAGQLCSPAVGINWMILYAIQQWNSFMNSLYNAIEYAVTLVKDAASSIVSDFTSIIPPQDQLYGWTVADVVCGVLASISGIAVPAFVPADAVQVAMAEMAVATSFRVTPEMGLGKKEGSPREGQEAYDAARAALDARNMHAFEDIETEHDDASIARGLPAGQRPTFLATDGGSTSPRTHPQAPAQEYLVESPAESPRSVGTTRGYFSESQPSPPRGDDHHSEIHSQPPSPRPDNHPPETHRRERRSIIKHKEGHFSTYAYTRYAYLESRLSSVQNRIQSYVAVNFKMATMAPMLAQGGLAEILKGGAYLNPNPTEYELQEGGKALAQITVLAQLFQSLKIFVAIGSDECNAGGPNGAWNKKDELSYCTPDGLMMNLILASPTGPIIAMPNAHLLKEKYGYTTEFLARSAWECQKKYGIYTESNAPPPVNMRSDCIFPIAVCDCTLPDVAAIFKGKRKNLLEAHKGKTSTCNQSNASSPAAGGSNTTPGETPRVILEVKFGDFVLLIWTNADKVEQKMEVNSVTELLALRLSAVPFHDIEPHDGGGGLGSSGVQQHQQDITTETPTEETRPVPQLTSVSFIGPVLLPSSSTGHPYNTRLPLLAHPASPFLLPLLLLPTTLVVGNLPQHNNHTLTGPDNHHQWLISGEICIMSGQLAIVAQSIYAQTASNQWGSASSVAGGLTSQVSFTGYISTIVPGAHAGWIHQHHQSRNTRSGSGTLEEALEVAKDAEQWESAEVCSRVQVSLADIEWLEVCVEVGVKPPHPPYSHWVQSPPSHLVAFKSRPSSSENNSHHPASSRVIHYATSCPLVGQLITIESIDDTFNFFIQL</sequence>
<keyword evidence="5" id="KW-1185">Reference proteome</keyword>
<proteinExistence type="predicted"/>
<evidence type="ECO:0000256" key="1">
    <source>
        <dbReference type="SAM" id="MobiDB-lite"/>
    </source>
</evidence>
<feature type="compositionally biased region" description="Basic and acidic residues" evidence="1">
    <location>
        <begin position="348"/>
        <end position="366"/>
    </location>
</feature>
<dbReference type="OrthoDB" id="2501761at2759"/>